<comment type="caution">
    <text evidence="3">The sequence shown here is derived from an EMBL/GenBank/DDBJ whole genome shotgun (WGS) entry which is preliminary data.</text>
</comment>
<protein>
    <submittedName>
        <fullName evidence="3">Uncharacterized protein</fullName>
    </submittedName>
</protein>
<dbReference type="EMBL" id="ONZP01000699">
    <property type="protein sequence ID" value="SPJ89706.1"/>
    <property type="molecule type" value="Genomic_DNA"/>
</dbReference>
<dbReference type="Proteomes" id="UP001187734">
    <property type="component" value="Unassembled WGS sequence"/>
</dbReference>
<keyword evidence="2" id="KW-0812">Transmembrane</keyword>
<feature type="region of interest" description="Disordered" evidence="1">
    <location>
        <begin position="1"/>
        <end position="61"/>
    </location>
</feature>
<proteinExistence type="predicted"/>
<organism evidence="3 4">
    <name type="scientific">Fusarium torulosum</name>
    <dbReference type="NCBI Taxonomy" id="33205"/>
    <lineage>
        <taxon>Eukaryota</taxon>
        <taxon>Fungi</taxon>
        <taxon>Dikarya</taxon>
        <taxon>Ascomycota</taxon>
        <taxon>Pezizomycotina</taxon>
        <taxon>Sordariomycetes</taxon>
        <taxon>Hypocreomycetidae</taxon>
        <taxon>Hypocreales</taxon>
        <taxon>Nectriaceae</taxon>
        <taxon>Fusarium</taxon>
    </lineage>
</organism>
<accession>A0AAE8SPH3</accession>
<evidence type="ECO:0000256" key="1">
    <source>
        <dbReference type="SAM" id="MobiDB-lite"/>
    </source>
</evidence>
<keyword evidence="2" id="KW-0472">Membrane</keyword>
<keyword evidence="4" id="KW-1185">Reference proteome</keyword>
<evidence type="ECO:0000313" key="3">
    <source>
        <dbReference type="EMBL" id="SPJ89706.1"/>
    </source>
</evidence>
<feature type="transmembrane region" description="Helical" evidence="2">
    <location>
        <begin position="291"/>
        <end position="314"/>
    </location>
</feature>
<reference evidence="3" key="1">
    <citation type="submission" date="2018-03" db="EMBL/GenBank/DDBJ databases">
        <authorList>
            <person name="Guldener U."/>
        </authorList>
    </citation>
    <scope>NUCLEOTIDE SEQUENCE</scope>
</reference>
<evidence type="ECO:0000256" key="2">
    <source>
        <dbReference type="SAM" id="Phobius"/>
    </source>
</evidence>
<dbReference type="PANTHER" id="PTHR37848">
    <property type="entry name" value="EXPRESSED PROTEIN"/>
    <property type="match status" value="1"/>
</dbReference>
<dbReference type="AlphaFoldDB" id="A0AAE8SPH3"/>
<name>A0AAE8SPH3_9HYPO</name>
<sequence>MGGPPSPRPFKDDPDALSMHTTAGESSYHAEQVADDDLDNADAPPPAYDEATTTDSESAPILQGQPANIYADEYQTGTTSNPQCHFASTSKRIGKKRTTIGNEVLSLQDARSDADPGYLEEWIRIMARFPPSPYIHITGTHKETKRDKDGKSKVDEVTDFRIMVSLQNYLWPNFIPGVLGATSIVTAESGEKTYRGTVFKTRQDGVKGGIEVGHTKPTLKEWCHRYCAKATGTKIFRLTRCVTGLEESALRELLEFHVRRTNYKGHLSIEFPVGDRAVDIYSSSKLNNWRLTGWICWLFYLTFLWIFSWPVLFFSTKRYQVVKVNWPFSHTHENGERTFTTVSESQWAEMYGPAIKQLCLDRYQGLAGDTMLNEILERGETPSNAGQDAGRAAMSAAAAAFQGRLNTLDGARSLMRTAGVLTDQVGWGFDT</sequence>
<keyword evidence="2" id="KW-1133">Transmembrane helix</keyword>
<dbReference type="PANTHER" id="PTHR37848:SF1">
    <property type="entry name" value="SUN DOMAIN-CONTAINING PROTEIN"/>
    <property type="match status" value="1"/>
</dbReference>
<evidence type="ECO:0000313" key="4">
    <source>
        <dbReference type="Proteomes" id="UP001187734"/>
    </source>
</evidence>
<gene>
    <name evidence="3" type="ORF">FTOL_13067</name>
</gene>